<accession>A0ABP7MCS6</accession>
<evidence type="ECO:0008006" key="3">
    <source>
        <dbReference type="Google" id="ProtNLM"/>
    </source>
</evidence>
<dbReference type="Proteomes" id="UP001501727">
    <property type="component" value="Unassembled WGS sequence"/>
</dbReference>
<evidence type="ECO:0000313" key="1">
    <source>
        <dbReference type="EMBL" id="GAA3920250.1"/>
    </source>
</evidence>
<name>A0ABP7MCS6_9GAMM</name>
<evidence type="ECO:0000313" key="2">
    <source>
        <dbReference type="Proteomes" id="UP001501727"/>
    </source>
</evidence>
<dbReference type="EMBL" id="BAAAZU010000004">
    <property type="protein sequence ID" value="GAA3920250.1"/>
    <property type="molecule type" value="Genomic_DNA"/>
</dbReference>
<dbReference type="RefSeq" id="WP_344759080.1">
    <property type="nucleotide sequence ID" value="NZ_BAAAZU010000004.1"/>
</dbReference>
<protein>
    <recommendedName>
        <fullName evidence="3">Copper chaperone</fullName>
    </recommendedName>
</protein>
<sequence length="79" mass="8141">MEFHVYLDGPVPDLAAVDDAIRDVDPAAVLDVDPSGSVMRVAAAVSARELVQLLGAAGYPVDRDRVSQLPSICCGGCSG</sequence>
<comment type="caution">
    <text evidence="1">The sequence shown here is derived from an EMBL/GenBank/DDBJ whole genome shotgun (WGS) entry which is preliminary data.</text>
</comment>
<gene>
    <name evidence="1" type="ORF">GCM10022229_12380</name>
</gene>
<reference evidence="2" key="1">
    <citation type="journal article" date="2019" name="Int. J. Syst. Evol. Microbiol.">
        <title>The Global Catalogue of Microorganisms (GCM) 10K type strain sequencing project: providing services to taxonomists for standard genome sequencing and annotation.</title>
        <authorList>
            <consortium name="The Broad Institute Genomics Platform"/>
            <consortium name="The Broad Institute Genome Sequencing Center for Infectious Disease"/>
            <person name="Wu L."/>
            <person name="Ma J."/>
        </authorList>
    </citation>
    <scope>NUCLEOTIDE SEQUENCE [LARGE SCALE GENOMIC DNA]</scope>
    <source>
        <strain evidence="2">JCM 16916</strain>
    </source>
</reference>
<proteinExistence type="predicted"/>
<organism evidence="1 2">
    <name type="scientific">Luteimonas lutimaris</name>
    <dbReference type="NCBI Taxonomy" id="698645"/>
    <lineage>
        <taxon>Bacteria</taxon>
        <taxon>Pseudomonadati</taxon>
        <taxon>Pseudomonadota</taxon>
        <taxon>Gammaproteobacteria</taxon>
        <taxon>Lysobacterales</taxon>
        <taxon>Lysobacteraceae</taxon>
        <taxon>Luteimonas</taxon>
    </lineage>
</organism>
<keyword evidence="2" id="KW-1185">Reference proteome</keyword>